<dbReference type="Proteomes" id="UP000437017">
    <property type="component" value="Unassembled WGS sequence"/>
</dbReference>
<dbReference type="EMBL" id="SGJD01002406">
    <property type="protein sequence ID" value="KAB0395692.1"/>
    <property type="molecule type" value="Genomic_DNA"/>
</dbReference>
<dbReference type="InterPro" id="IPR036188">
    <property type="entry name" value="FAD/NAD-bd_sf"/>
</dbReference>
<keyword evidence="9" id="KW-0274">FAD</keyword>
<keyword evidence="13" id="KW-0496">Mitochondrion</keyword>
<evidence type="ECO:0000256" key="17">
    <source>
        <dbReference type="ARBA" id="ARBA00039695"/>
    </source>
</evidence>
<proteinExistence type="inferred from homology"/>
<gene>
    <name evidence="30" type="ORF">E2I00_014303</name>
</gene>
<evidence type="ECO:0000256" key="15">
    <source>
        <dbReference type="ARBA" id="ARBA00025863"/>
    </source>
</evidence>
<keyword evidence="8" id="KW-1000">Mitochondrion outer membrane</keyword>
<organism evidence="30 31">
    <name type="scientific">Balaenoptera physalus</name>
    <name type="common">Fin whale</name>
    <name type="synonym">Balaena physalus</name>
    <dbReference type="NCBI Taxonomy" id="9770"/>
    <lineage>
        <taxon>Eukaryota</taxon>
        <taxon>Metazoa</taxon>
        <taxon>Chordata</taxon>
        <taxon>Craniata</taxon>
        <taxon>Vertebrata</taxon>
        <taxon>Euteleostomi</taxon>
        <taxon>Mammalia</taxon>
        <taxon>Eutheria</taxon>
        <taxon>Laurasiatheria</taxon>
        <taxon>Artiodactyla</taxon>
        <taxon>Whippomorpha</taxon>
        <taxon>Cetacea</taxon>
        <taxon>Mysticeti</taxon>
        <taxon>Balaenopteridae</taxon>
        <taxon>Balaenoptera</taxon>
    </lineage>
</organism>
<evidence type="ECO:0000256" key="10">
    <source>
        <dbReference type="ARBA" id="ARBA00022867"/>
    </source>
</evidence>
<evidence type="ECO:0000256" key="3">
    <source>
        <dbReference type="ARBA" id="ARBA00005995"/>
    </source>
</evidence>
<comment type="catalytic activity">
    <reaction evidence="20">
        <text>(R)-adrenaline + O2 + H2O = (R)-3,4-dihydroxymandelaldehyde + methylamine + H2O2</text>
        <dbReference type="Rhea" id="RHEA:51168"/>
        <dbReference type="ChEBI" id="CHEBI:15377"/>
        <dbReference type="ChEBI" id="CHEBI:15379"/>
        <dbReference type="ChEBI" id="CHEBI:16240"/>
        <dbReference type="ChEBI" id="CHEBI:59338"/>
        <dbReference type="ChEBI" id="CHEBI:71406"/>
        <dbReference type="ChEBI" id="CHEBI:180943"/>
    </reaction>
</comment>
<evidence type="ECO:0000256" key="26">
    <source>
        <dbReference type="ARBA" id="ARBA00048466"/>
    </source>
</evidence>
<comment type="catalytic activity">
    <reaction evidence="24">
        <text>a secondary aliphatic amine + O2 + H2O = a primary amine + an aldehyde + H2O2</text>
        <dbReference type="Rhea" id="RHEA:26414"/>
        <dbReference type="ChEBI" id="CHEBI:15377"/>
        <dbReference type="ChEBI" id="CHEBI:15379"/>
        <dbReference type="ChEBI" id="CHEBI:16240"/>
        <dbReference type="ChEBI" id="CHEBI:17478"/>
        <dbReference type="ChEBI" id="CHEBI:58855"/>
        <dbReference type="ChEBI" id="CHEBI:65296"/>
        <dbReference type="EC" id="1.4.3.4"/>
    </reaction>
</comment>
<keyword evidence="14" id="KW-0472">Membrane</keyword>
<evidence type="ECO:0000256" key="12">
    <source>
        <dbReference type="ARBA" id="ARBA00023002"/>
    </source>
</evidence>
<comment type="catalytic activity">
    <reaction evidence="19">
        <text>tryptamine + O2 + H2O = indole-3-acetaldehyde + H2O2 + NH4(+)</text>
        <dbReference type="Rhea" id="RHEA:59416"/>
        <dbReference type="ChEBI" id="CHEBI:15377"/>
        <dbReference type="ChEBI" id="CHEBI:15379"/>
        <dbReference type="ChEBI" id="CHEBI:16240"/>
        <dbReference type="ChEBI" id="CHEBI:18086"/>
        <dbReference type="ChEBI" id="CHEBI:28938"/>
        <dbReference type="ChEBI" id="CHEBI:57887"/>
    </reaction>
</comment>
<protein>
    <recommendedName>
        <fullName evidence="17">Amine oxidase [flavin-containing] A</fullName>
        <ecNumber evidence="4">1.4.3.21</ecNumber>
        <ecNumber evidence="5">1.4.3.4</ecNumber>
    </recommendedName>
    <alternativeName>
        <fullName evidence="18">Monoamine oxidase type A</fullName>
    </alternativeName>
</protein>
<evidence type="ECO:0000256" key="21">
    <source>
        <dbReference type="ARBA" id="ARBA00047691"/>
    </source>
</evidence>
<comment type="catalytic activity">
    <reaction evidence="28">
        <text>kynuramine + O2 + H2O = 3-(2-aminophenyl)-3-oxopropanal + H2O2 + NH4(+)</text>
        <dbReference type="Rhea" id="RHEA:59596"/>
        <dbReference type="ChEBI" id="CHEBI:15377"/>
        <dbReference type="ChEBI" id="CHEBI:15379"/>
        <dbReference type="ChEBI" id="CHEBI:16240"/>
        <dbReference type="ChEBI" id="CHEBI:28938"/>
        <dbReference type="ChEBI" id="CHEBI:180898"/>
        <dbReference type="ChEBI" id="CHEBI:180899"/>
    </reaction>
    <physiologicalReaction direction="left-to-right" evidence="28">
        <dbReference type="Rhea" id="RHEA:59597"/>
    </physiologicalReaction>
</comment>
<keyword evidence="12" id="KW-0560">Oxidoreductase</keyword>
<comment type="caution">
    <text evidence="30">The sequence shown here is derived from an EMBL/GenBank/DDBJ whole genome shotgun (WGS) entry which is preliminary data.</text>
</comment>
<comment type="catalytic activity">
    <reaction evidence="25">
        <text>serotonin + O2 + H2O = (5-hydroxyindol-3-yl)acetaldehyde + H2O2 + NH4(+)</text>
        <dbReference type="Rhea" id="RHEA:69072"/>
        <dbReference type="ChEBI" id="CHEBI:15377"/>
        <dbReference type="ChEBI" id="CHEBI:15379"/>
        <dbReference type="ChEBI" id="CHEBI:16240"/>
        <dbReference type="ChEBI" id="CHEBI:28938"/>
        <dbReference type="ChEBI" id="CHEBI:50157"/>
        <dbReference type="ChEBI" id="CHEBI:350546"/>
    </reaction>
</comment>
<comment type="catalytic activity">
    <reaction evidence="26">
        <text>dopamine + O2 + H2O = 3,4-dihydroxyphenylacetaldehyde + H2O2 + NH4(+)</text>
        <dbReference type="Rhea" id="RHEA:27946"/>
        <dbReference type="ChEBI" id="CHEBI:15377"/>
        <dbReference type="ChEBI" id="CHEBI:15379"/>
        <dbReference type="ChEBI" id="CHEBI:16240"/>
        <dbReference type="ChEBI" id="CHEBI:27978"/>
        <dbReference type="ChEBI" id="CHEBI:28938"/>
        <dbReference type="ChEBI" id="CHEBI:59905"/>
    </reaction>
</comment>
<dbReference type="PANTHER" id="PTHR43563">
    <property type="entry name" value="AMINE OXIDASE"/>
    <property type="match status" value="1"/>
</dbReference>
<evidence type="ECO:0000256" key="24">
    <source>
        <dbReference type="ARBA" id="ARBA00048448"/>
    </source>
</evidence>
<evidence type="ECO:0000256" key="28">
    <source>
        <dbReference type="ARBA" id="ARBA00049094"/>
    </source>
</evidence>
<evidence type="ECO:0000256" key="18">
    <source>
        <dbReference type="ARBA" id="ARBA00042435"/>
    </source>
</evidence>
<evidence type="ECO:0000256" key="4">
    <source>
        <dbReference type="ARBA" id="ARBA00011922"/>
    </source>
</evidence>
<comment type="catalytic activity">
    <reaction evidence="27">
        <text>2-phenylethylamine + O2 + H2O = 2-phenylacetaldehyde + H2O2 + NH4(+)</text>
        <dbReference type="Rhea" id="RHEA:25265"/>
        <dbReference type="ChEBI" id="CHEBI:15377"/>
        <dbReference type="ChEBI" id="CHEBI:15379"/>
        <dbReference type="ChEBI" id="CHEBI:16240"/>
        <dbReference type="ChEBI" id="CHEBI:16424"/>
        <dbReference type="ChEBI" id="CHEBI:28938"/>
        <dbReference type="ChEBI" id="CHEBI:225237"/>
    </reaction>
</comment>
<dbReference type="GO" id="GO:0050660">
    <property type="term" value="F:flavin adenine dinucleotide binding"/>
    <property type="evidence" value="ECO:0007669"/>
    <property type="project" value="TreeGrafter"/>
</dbReference>
<dbReference type="InterPro" id="IPR002937">
    <property type="entry name" value="Amino_oxidase"/>
</dbReference>
<evidence type="ECO:0000256" key="9">
    <source>
        <dbReference type="ARBA" id="ARBA00022827"/>
    </source>
</evidence>
<comment type="similarity">
    <text evidence="3">Belongs to the flavin monoamine oxidase family.</text>
</comment>
<name>A0A643C6K8_BALPH</name>
<evidence type="ECO:0000256" key="6">
    <source>
        <dbReference type="ARBA" id="ARBA00022630"/>
    </source>
</evidence>
<evidence type="ECO:0000256" key="22">
    <source>
        <dbReference type="ARBA" id="ARBA00047794"/>
    </source>
</evidence>
<evidence type="ECO:0000256" key="8">
    <source>
        <dbReference type="ARBA" id="ARBA00022787"/>
    </source>
</evidence>
<comment type="catalytic activity">
    <reaction evidence="21">
        <text>(R)-noradrenaline + O2 + H2O = (R)-3,4-dihydroxymandelaldehyde + H2O2 + NH4(+)</text>
        <dbReference type="Rhea" id="RHEA:69076"/>
        <dbReference type="ChEBI" id="CHEBI:15377"/>
        <dbReference type="ChEBI" id="CHEBI:15379"/>
        <dbReference type="ChEBI" id="CHEBI:16240"/>
        <dbReference type="ChEBI" id="CHEBI:28938"/>
        <dbReference type="ChEBI" id="CHEBI:72587"/>
        <dbReference type="ChEBI" id="CHEBI:180943"/>
    </reaction>
</comment>
<evidence type="ECO:0000256" key="2">
    <source>
        <dbReference type="ARBA" id="ARBA00004362"/>
    </source>
</evidence>
<dbReference type="GO" id="GO:0008131">
    <property type="term" value="F:primary methylamine oxidase activity"/>
    <property type="evidence" value="ECO:0007669"/>
    <property type="project" value="UniProtKB-EC"/>
</dbReference>
<dbReference type="InterPro" id="IPR050703">
    <property type="entry name" value="Flavin_MAO"/>
</dbReference>
<evidence type="ECO:0000256" key="1">
    <source>
        <dbReference type="ARBA" id="ARBA00001974"/>
    </source>
</evidence>
<comment type="catalytic activity">
    <reaction evidence="22">
        <text>tyramine + O2 + H2O = (4-hydroxyphenyl)acetaldehyde + H2O2 + NH4(+)</text>
        <dbReference type="Rhea" id="RHEA:30591"/>
        <dbReference type="ChEBI" id="CHEBI:15377"/>
        <dbReference type="ChEBI" id="CHEBI:15379"/>
        <dbReference type="ChEBI" id="CHEBI:15621"/>
        <dbReference type="ChEBI" id="CHEBI:16240"/>
        <dbReference type="ChEBI" id="CHEBI:28938"/>
        <dbReference type="ChEBI" id="CHEBI:327995"/>
    </reaction>
</comment>
<dbReference type="EC" id="1.4.3.4" evidence="5"/>
<comment type="function">
    <text evidence="16">Catalyzes the oxidative deamination of primary and some secondary amine such as neurotransmitters, with concomitant reduction of oxygen to hydrogen peroxide and has important functions in the metabolism of neuroactive and vasoactive amines in the central nervous system and peripheral tissues. Preferentially oxidizes serotonin. Also catalyzes the oxidative deamination of kynuramine to 3-(2-aminophenyl)-3-oxopropanal that can spontaneously condense to 4-hydroxyquinoline.</text>
</comment>
<evidence type="ECO:0000256" key="25">
    <source>
        <dbReference type="ARBA" id="ARBA00048463"/>
    </source>
</evidence>
<sequence length="132" mass="15141">MIRVMEKTGSNLSSSGSNTSILSFSKFPELRVDLVIHFAVWRHHSDILHYKRDQERKSVDGSGQVSERIMHLLGDRVKLGCPVTYVDQSSDNIMIEMLDHQLYECRYVISAIPPTSTAKIHFRPELPSERNQ</sequence>
<evidence type="ECO:0000259" key="29">
    <source>
        <dbReference type="Pfam" id="PF01593"/>
    </source>
</evidence>
<dbReference type="GO" id="GO:0006584">
    <property type="term" value="P:catecholamine metabolic process"/>
    <property type="evidence" value="ECO:0007669"/>
    <property type="project" value="UniProtKB-KW"/>
</dbReference>
<dbReference type="GO" id="GO:0005741">
    <property type="term" value="C:mitochondrial outer membrane"/>
    <property type="evidence" value="ECO:0007669"/>
    <property type="project" value="UniProtKB-SubCell"/>
</dbReference>
<evidence type="ECO:0000256" key="27">
    <source>
        <dbReference type="ARBA" id="ARBA00048979"/>
    </source>
</evidence>
<dbReference type="GO" id="GO:0097621">
    <property type="term" value="F:monoamine oxidase activity"/>
    <property type="evidence" value="ECO:0007669"/>
    <property type="project" value="UniProtKB-EC"/>
</dbReference>
<evidence type="ECO:0000256" key="5">
    <source>
        <dbReference type="ARBA" id="ARBA00012804"/>
    </source>
</evidence>
<keyword evidence="10" id="KW-0531">Neurotransmitter degradation</keyword>
<comment type="catalytic activity">
    <reaction evidence="23">
        <text>a primary methyl amine + O2 + H2O = an aldehyde + H2O2 + NH4(+)</text>
        <dbReference type="Rhea" id="RHEA:16153"/>
        <dbReference type="ChEBI" id="CHEBI:15377"/>
        <dbReference type="ChEBI" id="CHEBI:15379"/>
        <dbReference type="ChEBI" id="CHEBI:16240"/>
        <dbReference type="ChEBI" id="CHEBI:17478"/>
        <dbReference type="ChEBI" id="CHEBI:28938"/>
        <dbReference type="ChEBI" id="CHEBI:228804"/>
        <dbReference type="EC" id="1.4.3.21"/>
    </reaction>
</comment>
<dbReference type="OrthoDB" id="7777654at2759"/>
<reference evidence="30 31" key="1">
    <citation type="journal article" date="2019" name="PLoS ONE">
        <title>Genomic analyses reveal an absence of contemporary introgressive admixture between fin whales and blue whales, despite known hybrids.</title>
        <authorList>
            <person name="Westbury M.V."/>
            <person name="Petersen B."/>
            <person name="Lorenzen E.D."/>
        </authorList>
    </citation>
    <scope>NUCLEOTIDE SEQUENCE [LARGE SCALE GENOMIC DNA]</scope>
    <source>
        <strain evidence="30">FinWhale-01</strain>
    </source>
</reference>
<dbReference type="SUPFAM" id="SSF51905">
    <property type="entry name" value="FAD/NAD(P)-binding domain"/>
    <property type="match status" value="1"/>
</dbReference>
<dbReference type="PANTHER" id="PTHR43563:SF11">
    <property type="entry name" value="AMINE OXIDASE [FLAVIN-CONTAINING] A"/>
    <property type="match status" value="1"/>
</dbReference>
<keyword evidence="7" id="KW-0812">Transmembrane</keyword>
<evidence type="ECO:0000256" key="14">
    <source>
        <dbReference type="ARBA" id="ARBA00023136"/>
    </source>
</evidence>
<evidence type="ECO:0000256" key="11">
    <source>
        <dbReference type="ARBA" id="ARBA00022939"/>
    </source>
</evidence>
<comment type="cofactor">
    <cofactor evidence="1">
        <name>FAD</name>
        <dbReference type="ChEBI" id="CHEBI:57692"/>
    </cofactor>
</comment>
<accession>A0A643C6K8</accession>
<evidence type="ECO:0000256" key="16">
    <source>
        <dbReference type="ARBA" id="ARBA00037358"/>
    </source>
</evidence>
<comment type="subcellular location">
    <subcellularLocation>
        <location evidence="2">Mitochondrion outer membrane</location>
        <topology evidence="2">Single-pass type IV membrane protein</topology>
        <orientation evidence="2">Cytoplasmic side</orientation>
    </subcellularLocation>
</comment>
<dbReference type="AlphaFoldDB" id="A0A643C6K8"/>
<keyword evidence="6" id="KW-0285">Flavoprotein</keyword>
<evidence type="ECO:0000256" key="20">
    <source>
        <dbReference type="ARBA" id="ARBA00047410"/>
    </source>
</evidence>
<dbReference type="Gene3D" id="3.50.50.60">
    <property type="entry name" value="FAD/NAD(P)-binding domain"/>
    <property type="match status" value="1"/>
</dbReference>
<evidence type="ECO:0000256" key="13">
    <source>
        <dbReference type="ARBA" id="ARBA00023128"/>
    </source>
</evidence>
<evidence type="ECO:0000313" key="30">
    <source>
        <dbReference type="EMBL" id="KAB0395692.1"/>
    </source>
</evidence>
<evidence type="ECO:0000256" key="23">
    <source>
        <dbReference type="ARBA" id="ARBA00048032"/>
    </source>
</evidence>
<evidence type="ECO:0000256" key="7">
    <source>
        <dbReference type="ARBA" id="ARBA00022692"/>
    </source>
</evidence>
<keyword evidence="31" id="KW-1185">Reference proteome</keyword>
<evidence type="ECO:0000256" key="19">
    <source>
        <dbReference type="ARBA" id="ARBA00047323"/>
    </source>
</evidence>
<dbReference type="EC" id="1.4.3.21" evidence="4"/>
<evidence type="ECO:0000313" key="31">
    <source>
        <dbReference type="Proteomes" id="UP000437017"/>
    </source>
</evidence>
<comment type="subunit">
    <text evidence="15">Monomer, homo- or heterodimer (containing two subunits of similar size). Each subunit contains a covalently bound flavin. Enzymatically active as monomer.</text>
</comment>
<feature type="domain" description="Amine oxidase" evidence="29">
    <location>
        <begin position="49"/>
        <end position="130"/>
    </location>
</feature>
<keyword evidence="11" id="KW-0128">Catecholamine metabolism</keyword>
<dbReference type="Pfam" id="PF01593">
    <property type="entry name" value="Amino_oxidase"/>
    <property type="match status" value="1"/>
</dbReference>